<reference evidence="1" key="1">
    <citation type="submission" date="2020-09" db="EMBL/GenBank/DDBJ databases">
        <title>Genome-Enabled Discovery of Anthraquinone Biosynthesis in Senna tora.</title>
        <authorList>
            <person name="Kang S.-H."/>
            <person name="Pandey R.P."/>
            <person name="Lee C.-M."/>
            <person name="Sim J.-S."/>
            <person name="Jeong J.-T."/>
            <person name="Choi B.-S."/>
            <person name="Jung M."/>
            <person name="Ginzburg D."/>
            <person name="Zhao K."/>
            <person name="Won S.Y."/>
            <person name="Oh T.-J."/>
            <person name="Yu Y."/>
            <person name="Kim N.-H."/>
            <person name="Lee O.R."/>
            <person name="Lee T.-H."/>
            <person name="Bashyal P."/>
            <person name="Kim T.-S."/>
            <person name="Lee W.-H."/>
            <person name="Kawkins C."/>
            <person name="Kim C.-K."/>
            <person name="Kim J.S."/>
            <person name="Ahn B.O."/>
            <person name="Rhee S.Y."/>
            <person name="Sohng J.K."/>
        </authorList>
    </citation>
    <scope>NUCLEOTIDE SEQUENCE</scope>
    <source>
        <tissue evidence="1">Leaf</tissue>
    </source>
</reference>
<dbReference type="InterPro" id="IPR036397">
    <property type="entry name" value="RNaseH_sf"/>
</dbReference>
<evidence type="ECO:0000313" key="1">
    <source>
        <dbReference type="EMBL" id="KAF7826956.1"/>
    </source>
</evidence>
<dbReference type="PANTHER" id="PTHR47169">
    <property type="entry name" value="OS01G0541250 PROTEIN"/>
    <property type="match status" value="1"/>
</dbReference>
<organism evidence="1 2">
    <name type="scientific">Senna tora</name>
    <dbReference type="NCBI Taxonomy" id="362788"/>
    <lineage>
        <taxon>Eukaryota</taxon>
        <taxon>Viridiplantae</taxon>
        <taxon>Streptophyta</taxon>
        <taxon>Embryophyta</taxon>
        <taxon>Tracheophyta</taxon>
        <taxon>Spermatophyta</taxon>
        <taxon>Magnoliopsida</taxon>
        <taxon>eudicotyledons</taxon>
        <taxon>Gunneridae</taxon>
        <taxon>Pentapetalae</taxon>
        <taxon>rosids</taxon>
        <taxon>fabids</taxon>
        <taxon>Fabales</taxon>
        <taxon>Fabaceae</taxon>
        <taxon>Caesalpinioideae</taxon>
        <taxon>Cassia clade</taxon>
        <taxon>Senna</taxon>
    </lineage>
</organism>
<dbReference type="Proteomes" id="UP000634136">
    <property type="component" value="Unassembled WGS sequence"/>
</dbReference>
<dbReference type="PANTHER" id="PTHR47169:SF2">
    <property type="entry name" value="OS01G0541250 PROTEIN"/>
    <property type="match status" value="1"/>
</dbReference>
<evidence type="ECO:0000313" key="2">
    <source>
        <dbReference type="Proteomes" id="UP000634136"/>
    </source>
</evidence>
<sequence length="223" mass="25338">MGSSSSQPISNVVVDVSHRKGNCGRKRVQVDLDKVRDIPLNQRSTLCSLACALKIGKNTVHRLLKSRMIRRHSNAIKPILKEENMRNYYMLVDEEDPIRSCKSKNFIAKVMFLVALARPRFDAQGRELFSGKIGIFPLVTKEPTKRTSVNRAAGTLETKPIASINKEVIRSYLIQKVLPAIKEKWPREDMGCPIFIQQDNARTHIDLDDEEFCRVASEDGFDI</sequence>
<gene>
    <name evidence="1" type="ORF">G2W53_018120</name>
</gene>
<proteinExistence type="predicted"/>
<name>A0A834WPL1_9FABA</name>
<accession>A0A834WPL1</accession>
<dbReference type="GO" id="GO:0003676">
    <property type="term" value="F:nucleic acid binding"/>
    <property type="evidence" value="ECO:0007669"/>
    <property type="project" value="InterPro"/>
</dbReference>
<dbReference type="Gene3D" id="3.30.420.10">
    <property type="entry name" value="Ribonuclease H-like superfamily/Ribonuclease H"/>
    <property type="match status" value="1"/>
</dbReference>
<keyword evidence="2" id="KW-1185">Reference proteome</keyword>
<comment type="caution">
    <text evidence="1">The sequence shown here is derived from an EMBL/GenBank/DDBJ whole genome shotgun (WGS) entry which is preliminary data.</text>
</comment>
<dbReference type="OrthoDB" id="155387at2759"/>
<dbReference type="AlphaFoldDB" id="A0A834WPL1"/>
<protein>
    <submittedName>
        <fullName evidence="1">Mariner transposase</fullName>
    </submittedName>
</protein>
<dbReference type="EMBL" id="JAAIUW010000006">
    <property type="protein sequence ID" value="KAF7826956.1"/>
    <property type="molecule type" value="Genomic_DNA"/>
</dbReference>